<evidence type="ECO:0000256" key="1">
    <source>
        <dbReference type="ARBA" id="ARBA00004496"/>
    </source>
</evidence>
<dbReference type="GO" id="GO:0000049">
    <property type="term" value="F:tRNA binding"/>
    <property type="evidence" value="ECO:0007669"/>
    <property type="project" value="TreeGrafter"/>
</dbReference>
<dbReference type="GO" id="GO:0008033">
    <property type="term" value="P:tRNA processing"/>
    <property type="evidence" value="ECO:0007669"/>
    <property type="project" value="UniProtKB-KW"/>
</dbReference>
<organism evidence="16 17">
    <name type="scientific">Streptomyces griseicoloratus</name>
    <dbReference type="NCBI Taxonomy" id="2752516"/>
    <lineage>
        <taxon>Bacteria</taxon>
        <taxon>Bacillati</taxon>
        <taxon>Actinomycetota</taxon>
        <taxon>Actinomycetes</taxon>
        <taxon>Kitasatosporales</taxon>
        <taxon>Streptomycetaceae</taxon>
        <taxon>Streptomyces</taxon>
    </lineage>
</organism>
<comment type="subcellular location">
    <subcellularLocation>
        <location evidence="1 13">Cytoplasm</location>
    </subcellularLocation>
</comment>
<dbReference type="GO" id="GO:0005524">
    <property type="term" value="F:ATP binding"/>
    <property type="evidence" value="ECO:0007669"/>
    <property type="project" value="UniProtKB-UniRule"/>
</dbReference>
<dbReference type="PANTHER" id="PTHR17490">
    <property type="entry name" value="SUA5"/>
    <property type="match status" value="1"/>
</dbReference>
<reference evidence="16" key="1">
    <citation type="submission" date="2020-09" db="EMBL/GenBank/DDBJ databases">
        <title>Streptomyces grisecoloratus sp. nov., isolated from cotton soil.</title>
        <authorList>
            <person name="Xing L."/>
        </authorList>
    </citation>
    <scope>NUCLEOTIDE SEQUENCE</scope>
    <source>
        <strain evidence="16">TRM S81-3</strain>
    </source>
</reference>
<feature type="binding site" evidence="14">
    <location>
        <position position="199"/>
    </location>
    <ligand>
        <name>L-threonine</name>
        <dbReference type="ChEBI" id="CHEBI:57926"/>
    </ligand>
</feature>
<dbReference type="EMBL" id="JACVQF010000200">
    <property type="protein sequence ID" value="MBD0421883.1"/>
    <property type="molecule type" value="Genomic_DNA"/>
</dbReference>
<dbReference type="AlphaFoldDB" id="A0A926QRZ5"/>
<keyword evidence="8 13" id="KW-0548">Nucleotidyltransferase</keyword>
<evidence type="ECO:0000256" key="11">
    <source>
        <dbReference type="ARBA" id="ARBA00029774"/>
    </source>
</evidence>
<dbReference type="PIRSF" id="PIRSF004930">
    <property type="entry name" value="Tln_factor_SUA5"/>
    <property type="match status" value="1"/>
</dbReference>
<dbReference type="Gene3D" id="3.90.870.10">
    <property type="entry name" value="DHBP synthase"/>
    <property type="match status" value="1"/>
</dbReference>
<evidence type="ECO:0000256" key="7">
    <source>
        <dbReference type="ARBA" id="ARBA00022694"/>
    </source>
</evidence>
<reference evidence="16" key="2">
    <citation type="submission" date="2020-09" db="EMBL/GenBank/DDBJ databases">
        <authorList>
            <person name="Luo X."/>
        </authorList>
    </citation>
    <scope>NUCLEOTIDE SEQUENCE</scope>
    <source>
        <strain evidence="16">TRM S81-3</strain>
    </source>
</reference>
<dbReference type="GO" id="GO:0003725">
    <property type="term" value="F:double-stranded RNA binding"/>
    <property type="evidence" value="ECO:0007669"/>
    <property type="project" value="UniProtKB-UniRule"/>
</dbReference>
<evidence type="ECO:0000256" key="9">
    <source>
        <dbReference type="ARBA" id="ARBA00022741"/>
    </source>
</evidence>
<dbReference type="Gene3D" id="3.40.50.11030">
    <property type="entry name" value="Threonylcarbamoyl-AMP synthase, C-terminal domain"/>
    <property type="match status" value="1"/>
</dbReference>
<dbReference type="PROSITE" id="PS51163">
    <property type="entry name" value="YRDC"/>
    <property type="match status" value="1"/>
</dbReference>
<evidence type="ECO:0000256" key="6">
    <source>
        <dbReference type="ARBA" id="ARBA00022679"/>
    </source>
</evidence>
<feature type="binding site" evidence="14">
    <location>
        <position position="135"/>
    </location>
    <ligand>
        <name>ATP</name>
        <dbReference type="ChEBI" id="CHEBI:30616"/>
    </ligand>
</feature>
<dbReference type="NCBIfam" id="TIGR00057">
    <property type="entry name" value="L-threonylcarbamoyladenylate synthase"/>
    <property type="match status" value="1"/>
</dbReference>
<dbReference type="Proteomes" id="UP000621210">
    <property type="component" value="Unassembled WGS sequence"/>
</dbReference>
<feature type="binding site" evidence="14">
    <location>
        <position position="139"/>
    </location>
    <ligand>
        <name>L-threonine</name>
        <dbReference type="ChEBI" id="CHEBI:57926"/>
    </ligand>
</feature>
<evidence type="ECO:0000256" key="2">
    <source>
        <dbReference type="ARBA" id="ARBA00007663"/>
    </source>
</evidence>
<dbReference type="InterPro" id="IPR050156">
    <property type="entry name" value="TC-AMP_synthase_SUA5"/>
</dbReference>
<keyword evidence="10 13" id="KW-0067">ATP-binding</keyword>
<dbReference type="GO" id="GO:0005737">
    <property type="term" value="C:cytoplasm"/>
    <property type="evidence" value="ECO:0007669"/>
    <property type="project" value="UniProtKB-SubCell"/>
</dbReference>
<keyword evidence="5 13" id="KW-0963">Cytoplasm</keyword>
<dbReference type="FunFam" id="3.90.870.10:FF:000009">
    <property type="entry name" value="Threonylcarbamoyl-AMP synthase, putative"/>
    <property type="match status" value="1"/>
</dbReference>
<evidence type="ECO:0000256" key="14">
    <source>
        <dbReference type="PIRSR" id="PIRSR004930-1"/>
    </source>
</evidence>
<dbReference type="InterPro" id="IPR006070">
    <property type="entry name" value="Sua5-like_dom"/>
</dbReference>
<feature type="binding site" evidence="14">
    <location>
        <position position="169"/>
    </location>
    <ligand>
        <name>ATP</name>
        <dbReference type="ChEBI" id="CHEBI:30616"/>
    </ligand>
</feature>
<evidence type="ECO:0000256" key="13">
    <source>
        <dbReference type="PIRNR" id="PIRNR004930"/>
    </source>
</evidence>
<comment type="catalytic activity">
    <reaction evidence="12 13">
        <text>L-threonine + hydrogencarbonate + ATP = L-threonylcarbamoyladenylate + diphosphate + H2O</text>
        <dbReference type="Rhea" id="RHEA:36407"/>
        <dbReference type="ChEBI" id="CHEBI:15377"/>
        <dbReference type="ChEBI" id="CHEBI:17544"/>
        <dbReference type="ChEBI" id="CHEBI:30616"/>
        <dbReference type="ChEBI" id="CHEBI:33019"/>
        <dbReference type="ChEBI" id="CHEBI:57926"/>
        <dbReference type="ChEBI" id="CHEBI:73682"/>
        <dbReference type="EC" id="2.7.7.87"/>
    </reaction>
</comment>
<feature type="domain" description="YrdC-like" evidence="15">
    <location>
        <begin position="31"/>
        <end position="217"/>
    </location>
</feature>
<protein>
    <recommendedName>
        <fullName evidence="4 13">Threonylcarbamoyl-AMP synthase</fullName>
        <shortName evidence="13">TC-AMP synthase</shortName>
        <ecNumber evidence="3 13">2.7.7.87</ecNumber>
    </recommendedName>
    <alternativeName>
        <fullName evidence="11 13">L-threonylcarbamoyladenylate synthase</fullName>
    </alternativeName>
</protein>
<dbReference type="InterPro" id="IPR017945">
    <property type="entry name" value="DHBP_synth_RibB-like_a/b_dom"/>
</dbReference>
<sequence>MFSTNAATPRPVWPAGAKWNRGRIARVTARTSDIEKATGVLRAGGLVALPTETVYGLGANAEDPTAVSRIFQVKGRPPTHPLIVHIGGAEHLGDWVQDVPATARLLAERFWPGPLTLVLRRGQRVPLEATGGLETVAVRVPDHPVALALLSAFDGGVTAPSANRFGSVSPTTADHVRAELGDAVDFVLDGGPCEVGVESTIVDATGEIPSILRPGGVTREDLEAVLGCPLAVPSTSRVRVPGQHPSHYAPRARVVLVEPEKVVAEAELAQKLGHQVGVLLPAAFADATVKAHAVVTLPRSTALYARGLYGFLRELDQRGCDLIVASLPVEEGLGLAIANRLRRAAGPRSTV</sequence>
<evidence type="ECO:0000256" key="10">
    <source>
        <dbReference type="ARBA" id="ARBA00022840"/>
    </source>
</evidence>
<keyword evidence="9 13" id="KW-0547">Nucleotide-binding</keyword>
<keyword evidence="7 13" id="KW-0819">tRNA processing</keyword>
<evidence type="ECO:0000256" key="4">
    <source>
        <dbReference type="ARBA" id="ARBA00015492"/>
    </source>
</evidence>
<proteinExistence type="inferred from homology"/>
<evidence type="ECO:0000256" key="5">
    <source>
        <dbReference type="ARBA" id="ARBA00022490"/>
    </source>
</evidence>
<feature type="binding site" evidence="14">
    <location>
        <position position="159"/>
    </location>
    <ligand>
        <name>L-threonine</name>
        <dbReference type="ChEBI" id="CHEBI:57926"/>
    </ligand>
</feature>
<keyword evidence="6 13" id="KW-0808">Transferase</keyword>
<feature type="binding site" evidence="14">
    <location>
        <position position="161"/>
    </location>
    <ligand>
        <name>ATP</name>
        <dbReference type="ChEBI" id="CHEBI:30616"/>
    </ligand>
</feature>
<evidence type="ECO:0000259" key="15">
    <source>
        <dbReference type="PROSITE" id="PS51163"/>
    </source>
</evidence>
<dbReference type="InterPro" id="IPR038385">
    <property type="entry name" value="Sua5/YwlC_C"/>
</dbReference>
<dbReference type="InterPro" id="IPR005145">
    <property type="entry name" value="Sua5_C"/>
</dbReference>
<evidence type="ECO:0000256" key="3">
    <source>
        <dbReference type="ARBA" id="ARBA00012584"/>
    </source>
</evidence>
<evidence type="ECO:0000256" key="8">
    <source>
        <dbReference type="ARBA" id="ARBA00022695"/>
    </source>
</evidence>
<comment type="function">
    <text evidence="13">Required for the formation of a threonylcarbamoyl group on adenosine at position 37 (t(6)A37) in tRNAs that read codons beginning with adenine.</text>
</comment>
<feature type="binding site" evidence="14">
    <location>
        <position position="248"/>
    </location>
    <ligand>
        <name>ATP</name>
        <dbReference type="ChEBI" id="CHEBI:30616"/>
    </ligand>
</feature>
<evidence type="ECO:0000256" key="12">
    <source>
        <dbReference type="ARBA" id="ARBA00048366"/>
    </source>
</evidence>
<accession>A0A926QRZ5</accession>
<evidence type="ECO:0000313" key="16">
    <source>
        <dbReference type="EMBL" id="MBD0421883.1"/>
    </source>
</evidence>
<dbReference type="InterPro" id="IPR010923">
    <property type="entry name" value="T(6)A37_SUA5"/>
</dbReference>
<dbReference type="EC" id="2.7.7.87" evidence="3 13"/>
<dbReference type="Pfam" id="PF01300">
    <property type="entry name" value="Sua5_yciO_yrdC"/>
    <property type="match status" value="1"/>
</dbReference>
<dbReference type="Pfam" id="PF03481">
    <property type="entry name" value="Sua5_C"/>
    <property type="match status" value="1"/>
</dbReference>
<feature type="binding site" evidence="14">
    <location>
        <position position="53"/>
    </location>
    <ligand>
        <name>L-threonine</name>
        <dbReference type="ChEBI" id="CHEBI:57926"/>
    </ligand>
</feature>
<feature type="binding site" evidence="14">
    <location>
        <position position="213"/>
    </location>
    <ligand>
        <name>ATP</name>
        <dbReference type="ChEBI" id="CHEBI:30616"/>
    </ligand>
</feature>
<dbReference type="GO" id="GO:0061710">
    <property type="term" value="F:L-threonylcarbamoyladenylate synthase"/>
    <property type="evidence" value="ECO:0007669"/>
    <property type="project" value="UniProtKB-EC"/>
</dbReference>
<comment type="caution">
    <text evidence="16">The sequence shown here is derived from an EMBL/GenBank/DDBJ whole genome shotgun (WGS) entry which is preliminary data.</text>
</comment>
<evidence type="ECO:0000313" key="17">
    <source>
        <dbReference type="Proteomes" id="UP000621210"/>
    </source>
</evidence>
<comment type="similarity">
    <text evidence="2 13">Belongs to the SUA5 family.</text>
</comment>
<dbReference type="GO" id="GO:0006450">
    <property type="term" value="P:regulation of translational fidelity"/>
    <property type="evidence" value="ECO:0007669"/>
    <property type="project" value="TreeGrafter"/>
</dbReference>
<feature type="binding site" evidence="14">
    <location>
        <position position="85"/>
    </location>
    <ligand>
        <name>L-threonine</name>
        <dbReference type="ChEBI" id="CHEBI:57926"/>
    </ligand>
</feature>
<gene>
    <name evidence="16" type="ORF">H0H10_22485</name>
</gene>
<feature type="binding site" evidence="14">
    <location>
        <position position="76"/>
    </location>
    <ligand>
        <name>ATP</name>
        <dbReference type="ChEBI" id="CHEBI:30616"/>
    </ligand>
</feature>
<dbReference type="SUPFAM" id="SSF55821">
    <property type="entry name" value="YrdC/RibB"/>
    <property type="match status" value="1"/>
</dbReference>
<keyword evidence="17" id="KW-1185">Reference proteome</keyword>
<dbReference type="PANTHER" id="PTHR17490:SF16">
    <property type="entry name" value="THREONYLCARBAMOYL-AMP SYNTHASE"/>
    <property type="match status" value="1"/>
</dbReference>
<name>A0A926QRZ5_9ACTN</name>